<evidence type="ECO:0000313" key="3">
    <source>
        <dbReference type="Proteomes" id="UP000234254"/>
    </source>
</evidence>
<dbReference type="GeneID" id="36549203"/>
<sequence>MTAIIRKLRRKRKLSSELDSRWGDVSITYPTEGSWSQWDQPAGVVARSPERGRRHSSVDTTDRRSWSSPRHPVNRTSGDSSLTIPRGHYDSKLRNRPTKKIPAPLCATRDPPRTWQDSASEDPSSDTSEDDDPVSELGPSRGRYPPASKSPPLSVTSKMRRCSIQSNTTDGTASMPVTASSKHTSYTSTVPSALSEGPRSFHLPTQQEKIKSPRSPFVKSPPPPPLQLPPQPPHQPRGREPYRAPEVESTEQELVPSYEELYG</sequence>
<feature type="compositionally biased region" description="Pro residues" evidence="1">
    <location>
        <begin position="219"/>
        <end position="235"/>
    </location>
</feature>
<gene>
    <name evidence="2" type="ORF">P168DRAFT_333417</name>
</gene>
<dbReference type="AlphaFoldDB" id="A0A2I1CWR2"/>
<comment type="caution">
    <text evidence="2">The sequence shown here is derived from an EMBL/GenBank/DDBJ whole genome shotgun (WGS) entry which is preliminary data.</text>
</comment>
<feature type="compositionally biased region" description="Acidic residues" evidence="1">
    <location>
        <begin position="119"/>
        <end position="134"/>
    </location>
</feature>
<feature type="compositionally biased region" description="Basic and acidic residues" evidence="1">
    <location>
        <begin position="237"/>
        <end position="246"/>
    </location>
</feature>
<reference evidence="2" key="1">
    <citation type="submission" date="2016-12" db="EMBL/GenBank/DDBJ databases">
        <title>The genomes of Aspergillus section Nigri reveals drivers in fungal speciation.</title>
        <authorList>
            <consortium name="DOE Joint Genome Institute"/>
            <person name="Vesth T.C."/>
            <person name="Nybo J."/>
            <person name="Theobald S."/>
            <person name="Brandl J."/>
            <person name="Frisvad J.C."/>
            <person name="Nielsen K.F."/>
            <person name="Lyhne E.K."/>
            <person name="Kogle M.E."/>
            <person name="Kuo A."/>
            <person name="Riley R."/>
            <person name="Clum A."/>
            <person name="Nolan M."/>
            <person name="Lipzen A."/>
            <person name="Salamov A."/>
            <person name="Henrissat B."/>
            <person name="Wiebenga A."/>
            <person name="De vries R.P."/>
            <person name="Grigoriev I.V."/>
            <person name="Mortensen U.H."/>
            <person name="Andersen M.R."/>
            <person name="Baker S.E."/>
        </authorList>
    </citation>
    <scope>NUCLEOTIDE SEQUENCE</scope>
    <source>
        <strain evidence="2">IBT 28561</strain>
    </source>
</reference>
<feature type="compositionally biased region" description="Polar residues" evidence="1">
    <location>
        <begin position="28"/>
        <end position="39"/>
    </location>
</feature>
<feature type="compositionally biased region" description="Basic and acidic residues" evidence="1">
    <location>
        <begin position="48"/>
        <end position="65"/>
    </location>
</feature>
<keyword evidence="3" id="KW-1185">Reference proteome</keyword>
<protein>
    <submittedName>
        <fullName evidence="2">Uncharacterized protein</fullName>
    </submittedName>
</protein>
<proteinExistence type="predicted"/>
<dbReference type="EMBL" id="MSFM01000010">
    <property type="protein sequence ID" value="PKY02060.1"/>
    <property type="molecule type" value="Genomic_DNA"/>
</dbReference>
<dbReference type="Proteomes" id="UP000234254">
    <property type="component" value="Unassembled WGS sequence"/>
</dbReference>
<feature type="region of interest" description="Disordered" evidence="1">
    <location>
        <begin position="15"/>
        <end position="263"/>
    </location>
</feature>
<evidence type="ECO:0000313" key="2">
    <source>
        <dbReference type="EMBL" id="PKY02060.1"/>
    </source>
</evidence>
<accession>A0A2I1CWR2</accession>
<dbReference type="RefSeq" id="XP_024690654.1">
    <property type="nucleotide sequence ID" value="XM_024841677.1"/>
</dbReference>
<name>A0A2I1CWR2_ASPC2</name>
<dbReference type="VEuPathDB" id="FungiDB:P168DRAFT_333417"/>
<dbReference type="OrthoDB" id="4356069at2759"/>
<feature type="compositionally biased region" description="Polar residues" evidence="1">
    <location>
        <begin position="74"/>
        <end position="83"/>
    </location>
</feature>
<organism evidence="2 3">
    <name type="scientific">Aspergillus campestris (strain IBT 28561)</name>
    <dbReference type="NCBI Taxonomy" id="1392248"/>
    <lineage>
        <taxon>Eukaryota</taxon>
        <taxon>Fungi</taxon>
        <taxon>Dikarya</taxon>
        <taxon>Ascomycota</taxon>
        <taxon>Pezizomycotina</taxon>
        <taxon>Eurotiomycetes</taxon>
        <taxon>Eurotiomycetidae</taxon>
        <taxon>Eurotiales</taxon>
        <taxon>Aspergillaceae</taxon>
        <taxon>Aspergillus</taxon>
        <taxon>Aspergillus subgen. Circumdati</taxon>
    </lineage>
</organism>
<feature type="compositionally biased region" description="Polar residues" evidence="1">
    <location>
        <begin position="151"/>
        <end position="192"/>
    </location>
</feature>
<evidence type="ECO:0000256" key="1">
    <source>
        <dbReference type="SAM" id="MobiDB-lite"/>
    </source>
</evidence>